<dbReference type="Gene3D" id="3.30.70.2660">
    <property type="match status" value="1"/>
</dbReference>
<evidence type="ECO:0008006" key="4">
    <source>
        <dbReference type="Google" id="ProtNLM"/>
    </source>
</evidence>
<accession>A0A369QHD9</accession>
<dbReference type="GO" id="GO:0051607">
    <property type="term" value="P:defense response to virus"/>
    <property type="evidence" value="ECO:0007669"/>
    <property type="project" value="UniProtKB-KW"/>
</dbReference>
<sequence>MEVYKIDLTSWTASFRYPNLISGFQPTLEVPPLSTVLGLINAAAGSYQNYQTLKIGYYFEYEAKAVDLETIYQISSKDGKPTNQAKSNILNREFLFNAFLRLYLTDNIIADYFRQPYYPLLLGRMNDLATVTNIEKGELAAVVNADKVRGQIIPFAKNRLAGQIQALPKYFTNSFPRNNIGTEPYSIINFKSNALATGIQAFRDELAPNKPIDIYFHEIDFSVYA</sequence>
<dbReference type="EMBL" id="QASA01000001">
    <property type="protein sequence ID" value="RDC62299.1"/>
    <property type="molecule type" value="Genomic_DNA"/>
</dbReference>
<dbReference type="CDD" id="cd09693">
    <property type="entry name" value="Cas5_I"/>
    <property type="match status" value="1"/>
</dbReference>
<dbReference type="NCBIfam" id="TIGR01895">
    <property type="entry name" value="cas_Cas5t"/>
    <property type="match status" value="1"/>
</dbReference>
<evidence type="ECO:0000256" key="1">
    <source>
        <dbReference type="ARBA" id="ARBA00023118"/>
    </source>
</evidence>
<comment type="caution">
    <text evidence="2">The sequence shown here is derived from an EMBL/GenBank/DDBJ whole genome shotgun (WGS) entry which is preliminary data.</text>
</comment>
<dbReference type="NCBIfam" id="TIGR02593">
    <property type="entry name" value="CRISPR_cas5"/>
    <property type="match status" value="1"/>
</dbReference>
<protein>
    <recommendedName>
        <fullName evidence="4">CRISPR-associated protein Cas5</fullName>
    </recommendedName>
</protein>
<proteinExistence type="predicted"/>
<dbReference type="OrthoDB" id="58845at2"/>
<keyword evidence="1" id="KW-0051">Antiviral defense</keyword>
<name>A0A369QHD9_9BACT</name>
<dbReference type="InterPro" id="IPR021124">
    <property type="entry name" value="CRISPR-assoc_prot_Cas5"/>
</dbReference>
<evidence type="ECO:0000313" key="2">
    <source>
        <dbReference type="EMBL" id="RDC62299.1"/>
    </source>
</evidence>
<dbReference type="Pfam" id="PF09704">
    <property type="entry name" value="Cas_Cas5d"/>
    <property type="match status" value="1"/>
</dbReference>
<dbReference type="InterPro" id="IPR013422">
    <property type="entry name" value="CRISPR-assoc_prot_Cas5_N"/>
</dbReference>
<reference evidence="2 3" key="1">
    <citation type="submission" date="2018-04" db="EMBL/GenBank/DDBJ databases">
        <title>Adhaeribacter sp. HMF7616 genome sequencing and assembly.</title>
        <authorList>
            <person name="Kang H."/>
            <person name="Kang J."/>
            <person name="Cha I."/>
            <person name="Kim H."/>
            <person name="Joh K."/>
        </authorList>
    </citation>
    <scope>NUCLEOTIDE SEQUENCE [LARGE SCALE GENOMIC DNA]</scope>
    <source>
        <strain evidence="2 3">HMF7616</strain>
    </source>
</reference>
<dbReference type="Proteomes" id="UP000253919">
    <property type="component" value="Unassembled WGS sequence"/>
</dbReference>
<evidence type="ECO:0000313" key="3">
    <source>
        <dbReference type="Proteomes" id="UP000253919"/>
    </source>
</evidence>
<dbReference type="RefSeq" id="WP_115371759.1">
    <property type="nucleotide sequence ID" value="NZ_QASA01000001.1"/>
</dbReference>
<dbReference type="InterPro" id="IPR013337">
    <property type="entry name" value="CRISPR-assoc_prot_Cas5_Tneap"/>
</dbReference>
<organism evidence="2 3">
    <name type="scientific">Adhaeribacter pallidiroseus</name>
    <dbReference type="NCBI Taxonomy" id="2072847"/>
    <lineage>
        <taxon>Bacteria</taxon>
        <taxon>Pseudomonadati</taxon>
        <taxon>Bacteroidota</taxon>
        <taxon>Cytophagia</taxon>
        <taxon>Cytophagales</taxon>
        <taxon>Hymenobacteraceae</taxon>
        <taxon>Adhaeribacter</taxon>
    </lineage>
</organism>
<dbReference type="AlphaFoldDB" id="A0A369QHD9"/>
<dbReference type="GO" id="GO:0043571">
    <property type="term" value="P:maintenance of CRISPR repeat elements"/>
    <property type="evidence" value="ECO:0007669"/>
    <property type="project" value="InterPro"/>
</dbReference>
<gene>
    <name evidence="2" type="ORF">AHMF7616_00892</name>
</gene>
<keyword evidence="3" id="KW-1185">Reference proteome</keyword>